<evidence type="ECO:0000256" key="1">
    <source>
        <dbReference type="ARBA" id="ARBA00011043"/>
    </source>
</evidence>
<keyword evidence="7 10" id="KW-0460">Magnesium</keyword>
<feature type="binding site" evidence="10">
    <location>
        <position position="50"/>
    </location>
    <ligand>
        <name>(6S)-5-formyl-5,6,7,8-tetrahydrofolate</name>
        <dbReference type="ChEBI" id="CHEBI:57457"/>
    </ligand>
</feature>
<feature type="binding site" evidence="10">
    <location>
        <begin position="277"/>
        <end position="283"/>
    </location>
    <ligand>
        <name>GTP</name>
        <dbReference type="ChEBI" id="CHEBI:37565"/>
    </ligand>
</feature>
<evidence type="ECO:0000256" key="5">
    <source>
        <dbReference type="ARBA" id="ARBA00022741"/>
    </source>
</evidence>
<dbReference type="Pfam" id="PF12631">
    <property type="entry name" value="MnmE_helical"/>
    <property type="match status" value="1"/>
</dbReference>
<dbReference type="NCBIfam" id="TIGR00231">
    <property type="entry name" value="small_GTP"/>
    <property type="match status" value="1"/>
</dbReference>
<dbReference type="AlphaFoldDB" id="A0A428GNI3"/>
<feature type="domain" description="TrmE-type G" evidence="12">
    <location>
        <begin position="248"/>
        <end position="402"/>
    </location>
</feature>
<dbReference type="FunFam" id="3.30.1360.120:FF:000003">
    <property type="entry name" value="tRNA modification GTPase MnmE"/>
    <property type="match status" value="1"/>
</dbReference>
<comment type="caution">
    <text evidence="10">Lacks conserved residue(s) required for the propagation of feature annotation.</text>
</comment>
<dbReference type="InterPro" id="IPR005225">
    <property type="entry name" value="Small_GTP-bd"/>
</dbReference>
<evidence type="ECO:0000256" key="7">
    <source>
        <dbReference type="ARBA" id="ARBA00022842"/>
    </source>
</evidence>
<keyword evidence="2 10" id="KW-0963">Cytoplasm</keyword>
<feature type="binding site" evidence="10">
    <location>
        <position position="282"/>
    </location>
    <ligand>
        <name>K(+)</name>
        <dbReference type="ChEBI" id="CHEBI:29103"/>
    </ligand>
</feature>
<dbReference type="Pfam" id="PF10396">
    <property type="entry name" value="TrmE_N"/>
    <property type="match status" value="1"/>
</dbReference>
<dbReference type="CDD" id="cd14858">
    <property type="entry name" value="TrmE_N"/>
    <property type="match status" value="1"/>
</dbReference>
<accession>A0A428GNI3</accession>
<feature type="binding site" evidence="10">
    <location>
        <position position="277"/>
    </location>
    <ligand>
        <name>K(+)</name>
        <dbReference type="ChEBI" id="CHEBI:29103"/>
    </ligand>
</feature>
<dbReference type="EC" id="3.6.-.-" evidence="10"/>
<dbReference type="Proteomes" id="UP000272635">
    <property type="component" value="Unassembled WGS sequence"/>
</dbReference>
<dbReference type="InterPro" id="IPR031168">
    <property type="entry name" value="G_TrmE"/>
</dbReference>
<comment type="subcellular location">
    <subcellularLocation>
        <location evidence="10">Cytoplasm</location>
    </subcellularLocation>
</comment>
<dbReference type="PROSITE" id="PS51709">
    <property type="entry name" value="G_TRME"/>
    <property type="match status" value="1"/>
</dbReference>
<dbReference type="SUPFAM" id="SSF52540">
    <property type="entry name" value="P-loop containing nucleoside triphosphate hydrolases"/>
    <property type="match status" value="1"/>
</dbReference>
<dbReference type="Gene3D" id="3.30.1360.120">
    <property type="entry name" value="Probable tRNA modification gtpase trme, domain 1"/>
    <property type="match status" value="1"/>
</dbReference>
<dbReference type="FunFam" id="3.40.50.300:FF:000494">
    <property type="entry name" value="tRNA modification GTPase MnmE"/>
    <property type="match status" value="1"/>
</dbReference>
<dbReference type="InterPro" id="IPR027368">
    <property type="entry name" value="MnmE_dom2"/>
</dbReference>
<comment type="function">
    <text evidence="10">Exhibits a very high intrinsic GTPase hydrolysis rate. Involved in the addition of a carboxymethylaminomethyl (cmnm) group at the wobble position (U34) of certain tRNAs, forming tRNA-cmnm(5)s(2)U34.</text>
</comment>
<dbReference type="CDD" id="cd04164">
    <property type="entry name" value="trmE"/>
    <property type="match status" value="1"/>
</dbReference>
<evidence type="ECO:0000256" key="6">
    <source>
        <dbReference type="ARBA" id="ARBA00022801"/>
    </source>
</evidence>
<dbReference type="InterPro" id="IPR006073">
    <property type="entry name" value="GTP-bd"/>
</dbReference>
<evidence type="ECO:0000256" key="4">
    <source>
        <dbReference type="ARBA" id="ARBA00022723"/>
    </source>
</evidence>
<dbReference type="GO" id="GO:0005829">
    <property type="term" value="C:cytosol"/>
    <property type="evidence" value="ECO:0007669"/>
    <property type="project" value="TreeGrafter"/>
</dbReference>
<feature type="binding site" evidence="10">
    <location>
        <position position="482"/>
    </location>
    <ligand>
        <name>(6S)-5-formyl-5,6,7,8-tetrahydrofolate</name>
        <dbReference type="ChEBI" id="CHEBI:57457"/>
    </ligand>
</feature>
<feature type="binding site" evidence="10">
    <location>
        <begin position="258"/>
        <end position="263"/>
    </location>
    <ligand>
        <name>GTP</name>
        <dbReference type="ChEBI" id="CHEBI:37565"/>
    </ligand>
</feature>
<dbReference type="Gene3D" id="3.40.50.300">
    <property type="entry name" value="P-loop containing nucleotide triphosphate hydrolases"/>
    <property type="match status" value="1"/>
</dbReference>
<dbReference type="SUPFAM" id="SSF116878">
    <property type="entry name" value="TrmE connector domain"/>
    <property type="match status" value="1"/>
</dbReference>
<dbReference type="InterPro" id="IPR018948">
    <property type="entry name" value="GTP-bd_TrmE_N"/>
</dbReference>
<proteinExistence type="inferred from homology"/>
<dbReference type="Pfam" id="PF01926">
    <property type="entry name" value="MMR_HSR1"/>
    <property type="match status" value="1"/>
</dbReference>
<comment type="caution">
    <text evidence="13">The sequence shown here is derived from an EMBL/GenBank/DDBJ whole genome shotgun (WGS) entry which is preliminary data.</text>
</comment>
<evidence type="ECO:0000256" key="9">
    <source>
        <dbReference type="ARBA" id="ARBA00023134"/>
    </source>
</evidence>
<feature type="binding site" evidence="10">
    <location>
        <position position="283"/>
    </location>
    <ligand>
        <name>Mg(2+)</name>
        <dbReference type="ChEBI" id="CHEBI:18420"/>
    </ligand>
</feature>
<name>A0A428GNI3_STRCR</name>
<evidence type="ECO:0000256" key="2">
    <source>
        <dbReference type="ARBA" id="ARBA00022490"/>
    </source>
</evidence>
<evidence type="ECO:0000259" key="12">
    <source>
        <dbReference type="PROSITE" id="PS51709"/>
    </source>
</evidence>
<comment type="cofactor">
    <cofactor evidence="10">
        <name>K(+)</name>
        <dbReference type="ChEBI" id="CHEBI:29103"/>
    </cofactor>
    <text evidence="10">Binds 1 potassium ion per subunit.</text>
</comment>
<dbReference type="NCBIfam" id="TIGR00450">
    <property type="entry name" value="mnmE_trmE_thdF"/>
    <property type="match status" value="1"/>
</dbReference>
<feature type="binding site" evidence="10">
    <location>
        <position position="258"/>
    </location>
    <ligand>
        <name>K(+)</name>
        <dbReference type="ChEBI" id="CHEBI:29103"/>
    </ligand>
</feature>
<dbReference type="Gene3D" id="1.20.120.430">
    <property type="entry name" value="tRNA modification GTPase MnmE domain 2"/>
    <property type="match status" value="1"/>
</dbReference>
<evidence type="ECO:0000313" key="14">
    <source>
        <dbReference type="Proteomes" id="UP000272635"/>
    </source>
</evidence>
<evidence type="ECO:0000256" key="3">
    <source>
        <dbReference type="ARBA" id="ARBA00022694"/>
    </source>
</evidence>
<reference evidence="13 14" key="1">
    <citation type="submission" date="2018-11" db="EMBL/GenBank/DDBJ databases">
        <title>Species Designations Belie Phenotypic and Genotypic Heterogeneity in Oral Streptococci.</title>
        <authorList>
            <person name="Velsko I."/>
        </authorList>
    </citation>
    <scope>NUCLEOTIDE SEQUENCE [LARGE SCALE GENOMIC DNA]</scope>
    <source>
        <strain evidence="13 14">BCC41</strain>
    </source>
</reference>
<dbReference type="NCBIfam" id="NF003661">
    <property type="entry name" value="PRK05291.1-3"/>
    <property type="match status" value="1"/>
</dbReference>
<feature type="binding site" evidence="10">
    <location>
        <position position="262"/>
    </location>
    <ligand>
        <name>Mg(2+)</name>
        <dbReference type="ChEBI" id="CHEBI:18420"/>
    </ligand>
</feature>
<dbReference type="InterPro" id="IPR027417">
    <property type="entry name" value="P-loop_NTPase"/>
</dbReference>
<gene>
    <name evidence="10 13" type="primary">mnmE</name>
    <name evidence="10" type="synonym">trmE</name>
    <name evidence="13" type="ORF">D8791_04345</name>
</gene>
<dbReference type="PANTHER" id="PTHR42714">
    <property type="entry name" value="TRNA MODIFICATION GTPASE GTPBP3"/>
    <property type="match status" value="1"/>
</dbReference>
<comment type="similarity">
    <text evidence="1 10 11">Belongs to the TRAFAC class TrmE-Era-EngA-EngB-Septin-like GTPase superfamily. TrmE GTPase family.</text>
</comment>
<dbReference type="GO" id="GO:0002098">
    <property type="term" value="P:tRNA wobble uridine modification"/>
    <property type="evidence" value="ECO:0007669"/>
    <property type="project" value="TreeGrafter"/>
</dbReference>
<protein>
    <recommendedName>
        <fullName evidence="10">tRNA modification GTPase MnmE</fullName>
        <ecNumber evidence="10">3.6.-.-</ecNumber>
    </recommendedName>
</protein>
<feature type="binding site" evidence="10">
    <location>
        <position position="279"/>
    </location>
    <ligand>
        <name>K(+)</name>
        <dbReference type="ChEBI" id="CHEBI:29103"/>
    </ligand>
</feature>
<keyword evidence="4 10" id="KW-0479">Metal-binding</keyword>
<organism evidence="13 14">
    <name type="scientific">Streptococcus cristatus</name>
    <dbReference type="NCBI Taxonomy" id="45634"/>
    <lineage>
        <taxon>Bacteria</taxon>
        <taxon>Bacillati</taxon>
        <taxon>Bacillota</taxon>
        <taxon>Bacilli</taxon>
        <taxon>Lactobacillales</taxon>
        <taxon>Streptococcaceae</taxon>
        <taxon>Streptococcus</taxon>
    </lineage>
</organism>
<feature type="binding site" evidence="10">
    <location>
        <position position="112"/>
    </location>
    <ligand>
        <name>(6S)-5-formyl-5,6,7,8-tetrahydrofolate</name>
        <dbReference type="ChEBI" id="CHEBI:57457"/>
    </ligand>
</feature>
<dbReference type="InterPro" id="IPR025867">
    <property type="entry name" value="MnmE_helical"/>
</dbReference>
<feature type="binding site" evidence="10">
    <location>
        <begin position="302"/>
        <end position="305"/>
    </location>
    <ligand>
        <name>GTP</name>
        <dbReference type="ChEBI" id="CHEBI:37565"/>
    </ligand>
</feature>
<dbReference type="GO" id="GO:0046872">
    <property type="term" value="F:metal ion binding"/>
    <property type="evidence" value="ECO:0007669"/>
    <property type="project" value="UniProtKB-KW"/>
</dbReference>
<comment type="subunit">
    <text evidence="10">Homodimer. Heterotetramer of two MnmE and two MnmG subunits.</text>
</comment>
<dbReference type="GO" id="GO:0030488">
    <property type="term" value="P:tRNA methylation"/>
    <property type="evidence" value="ECO:0007669"/>
    <property type="project" value="TreeGrafter"/>
</dbReference>
<dbReference type="HAMAP" id="MF_00379">
    <property type="entry name" value="GTPase_MnmE"/>
    <property type="match status" value="1"/>
</dbReference>
<dbReference type="GO" id="GO:0042802">
    <property type="term" value="F:identical protein binding"/>
    <property type="evidence" value="ECO:0007669"/>
    <property type="project" value="UniProtKB-ARBA"/>
</dbReference>
<keyword evidence="9 10" id="KW-0342">GTP-binding</keyword>
<keyword evidence="3 10" id="KW-0819">tRNA processing</keyword>
<dbReference type="InterPro" id="IPR004520">
    <property type="entry name" value="GTPase_MnmE"/>
</dbReference>
<dbReference type="PANTHER" id="PTHR42714:SF2">
    <property type="entry name" value="TRNA MODIFICATION GTPASE GTPBP3, MITOCHONDRIAL"/>
    <property type="match status" value="1"/>
</dbReference>
<keyword evidence="8 10" id="KW-0630">Potassium</keyword>
<sequence>MYKSQKLFGRILGGYLQNRFPERIYMITREFDTIAAISTPLGEGAIGIVRLSGTDSFAIAKKIFKGKDLSKVASHTLNYGHIVNPQNQEILDEVMVGAMRSPKTFTREDIIEINTHGGIAVTNEILQLAIREGARMAEPGEFTKRAFLNGRVDLTQAEAVMDIIRAKTDKAMNNAVKQLDGSLSDLINSTRQEILNTLAQVEVNIDYPEYDDVEEATTEIIREKTLEFEQLLTQLLKTARRGKILREGISTAIIGRPNVGKSSLLNNLLHEDKAIVTDIEGTTRDVIEEYVNINGVPLKLIDTAGIRETDDLVEQIGVERSKKALQEADLVLLVLNASEQLTDQDKQLLEISQDSNRIVLLNKTDLEERIELDQLPADAIKISVLHNQNIDKIEDRINQLFFENAGIVEQDATYLSNARHISLIEKAVESLQAVNQGLEMGMPVDLLQVDLTRTWEILGEITGDAAPDELITQLFSQFCLGK</sequence>
<evidence type="ECO:0000256" key="8">
    <source>
        <dbReference type="ARBA" id="ARBA00022958"/>
    </source>
</evidence>
<keyword evidence="5 10" id="KW-0547">Nucleotide-binding</keyword>
<evidence type="ECO:0000313" key="13">
    <source>
        <dbReference type="EMBL" id="RSJ82827.1"/>
    </source>
</evidence>
<keyword evidence="6 10" id="KW-0378">Hydrolase</keyword>
<dbReference type="InterPro" id="IPR027266">
    <property type="entry name" value="TrmE/GcvT-like"/>
</dbReference>
<evidence type="ECO:0000256" key="10">
    <source>
        <dbReference type="HAMAP-Rule" id="MF_00379"/>
    </source>
</evidence>
<evidence type="ECO:0000256" key="11">
    <source>
        <dbReference type="RuleBase" id="RU003313"/>
    </source>
</evidence>
<dbReference type="GO" id="GO:0005525">
    <property type="term" value="F:GTP binding"/>
    <property type="evidence" value="ECO:0007669"/>
    <property type="project" value="UniProtKB-UniRule"/>
</dbReference>
<dbReference type="EMBL" id="RJPT01000003">
    <property type="protein sequence ID" value="RSJ82827.1"/>
    <property type="molecule type" value="Genomic_DNA"/>
</dbReference>
<dbReference type="GO" id="GO:0003924">
    <property type="term" value="F:GTPase activity"/>
    <property type="evidence" value="ECO:0007669"/>
    <property type="project" value="UniProtKB-UniRule"/>
</dbReference>
<feature type="binding site" evidence="10">
    <location>
        <position position="151"/>
    </location>
    <ligand>
        <name>(6S)-5-formyl-5,6,7,8-tetrahydrofolate</name>
        <dbReference type="ChEBI" id="CHEBI:57457"/>
    </ligand>
</feature>